<reference evidence="2 3" key="1">
    <citation type="submission" date="2018-06" db="EMBL/GenBank/DDBJ databases">
        <title>Genomic Encyclopedia of Type Strains, Phase III (KMG-III): the genomes of soil and plant-associated and newly described type strains.</title>
        <authorList>
            <person name="Whitman W."/>
        </authorList>
    </citation>
    <scope>NUCLEOTIDE SEQUENCE [LARGE SCALE GENOMIC DNA]</scope>
    <source>
        <strain evidence="2 3">CGMCC 4.7090</strain>
    </source>
</reference>
<dbReference type="AlphaFoldDB" id="A0A327ZB37"/>
<keyword evidence="3" id="KW-1185">Reference proteome</keyword>
<dbReference type="PANTHER" id="PTHR38011:SF12">
    <property type="entry name" value="BIFUNCTIONAL DEAMINASE-REDUCTASE DOMAIN PROTEIN"/>
    <property type="match status" value="1"/>
</dbReference>
<dbReference type="PANTHER" id="PTHR38011">
    <property type="entry name" value="DIHYDROFOLATE REDUCTASE FAMILY PROTEIN (AFU_ORTHOLOGUE AFUA_8G06820)"/>
    <property type="match status" value="1"/>
</dbReference>
<accession>A0A327ZB37</accession>
<dbReference type="Proteomes" id="UP000249341">
    <property type="component" value="Unassembled WGS sequence"/>
</dbReference>
<proteinExistence type="predicted"/>
<sequence>MARVVADITISLDGFVTGPKPGPGAGLGEGGEPLHHWAMRPDPVDADILDQAVAATGAVIMGRRLFDVVDGPHGWNEDRGYGAGHNTEPPVLVVTSTPPDRVRLTDRFTFVIDGLSGAIAKGAALAGDRDVVIMGGGETIRSALDAGLVHELRLHIAPVLLGNGTPLFDGLSSRRLHQVHARGSGQAIHVTYRVE</sequence>
<organism evidence="2 3">
    <name type="scientific">Actinoplanes lutulentus</name>
    <dbReference type="NCBI Taxonomy" id="1287878"/>
    <lineage>
        <taxon>Bacteria</taxon>
        <taxon>Bacillati</taxon>
        <taxon>Actinomycetota</taxon>
        <taxon>Actinomycetes</taxon>
        <taxon>Micromonosporales</taxon>
        <taxon>Micromonosporaceae</taxon>
        <taxon>Actinoplanes</taxon>
    </lineage>
</organism>
<gene>
    <name evidence="2" type="ORF">B0I29_107179</name>
</gene>
<name>A0A327ZB37_9ACTN</name>
<dbReference type="OrthoDB" id="2313602at2"/>
<dbReference type="Gene3D" id="3.40.430.10">
    <property type="entry name" value="Dihydrofolate Reductase, subunit A"/>
    <property type="match status" value="1"/>
</dbReference>
<dbReference type="SUPFAM" id="SSF53597">
    <property type="entry name" value="Dihydrofolate reductase-like"/>
    <property type="match status" value="1"/>
</dbReference>
<dbReference type="Pfam" id="PF01872">
    <property type="entry name" value="RibD_C"/>
    <property type="match status" value="1"/>
</dbReference>
<dbReference type="InterPro" id="IPR050765">
    <property type="entry name" value="Riboflavin_Biosynth_HTPR"/>
</dbReference>
<dbReference type="InterPro" id="IPR002734">
    <property type="entry name" value="RibDG_C"/>
</dbReference>
<dbReference type="GO" id="GO:0008703">
    <property type="term" value="F:5-amino-6-(5-phosphoribosylamino)uracil reductase activity"/>
    <property type="evidence" value="ECO:0007669"/>
    <property type="project" value="InterPro"/>
</dbReference>
<dbReference type="GO" id="GO:0009231">
    <property type="term" value="P:riboflavin biosynthetic process"/>
    <property type="evidence" value="ECO:0007669"/>
    <property type="project" value="InterPro"/>
</dbReference>
<evidence type="ECO:0000313" key="3">
    <source>
        <dbReference type="Proteomes" id="UP000249341"/>
    </source>
</evidence>
<dbReference type="EMBL" id="QLMJ01000007">
    <property type="protein sequence ID" value="RAK36917.1"/>
    <property type="molecule type" value="Genomic_DNA"/>
</dbReference>
<comment type="caution">
    <text evidence="2">The sequence shown here is derived from an EMBL/GenBank/DDBJ whole genome shotgun (WGS) entry which is preliminary data.</text>
</comment>
<dbReference type="RefSeq" id="WP_111650114.1">
    <property type="nucleotide sequence ID" value="NZ_JACHWI010000001.1"/>
</dbReference>
<evidence type="ECO:0000259" key="1">
    <source>
        <dbReference type="Pfam" id="PF01872"/>
    </source>
</evidence>
<feature type="domain" description="Bacterial bifunctional deaminase-reductase C-terminal" evidence="1">
    <location>
        <begin position="4"/>
        <end position="189"/>
    </location>
</feature>
<evidence type="ECO:0000313" key="2">
    <source>
        <dbReference type="EMBL" id="RAK36917.1"/>
    </source>
</evidence>
<protein>
    <submittedName>
        <fullName evidence="2">Dihydrofolate reductase</fullName>
    </submittedName>
</protein>
<dbReference type="InterPro" id="IPR024072">
    <property type="entry name" value="DHFR-like_dom_sf"/>
</dbReference>